<dbReference type="EMBL" id="JAVXUP010001648">
    <property type="protein sequence ID" value="KAK3009422.1"/>
    <property type="molecule type" value="Genomic_DNA"/>
</dbReference>
<evidence type="ECO:0000313" key="3">
    <source>
        <dbReference type="EMBL" id="KAK3009422.1"/>
    </source>
</evidence>
<comment type="caution">
    <text evidence="3">The sequence shown here is derived from an EMBL/GenBank/DDBJ whole genome shotgun (WGS) entry which is preliminary data.</text>
</comment>
<organism evidence="3 4">
    <name type="scientific">Escallonia herrerae</name>
    <dbReference type="NCBI Taxonomy" id="1293975"/>
    <lineage>
        <taxon>Eukaryota</taxon>
        <taxon>Viridiplantae</taxon>
        <taxon>Streptophyta</taxon>
        <taxon>Embryophyta</taxon>
        <taxon>Tracheophyta</taxon>
        <taxon>Spermatophyta</taxon>
        <taxon>Magnoliopsida</taxon>
        <taxon>eudicotyledons</taxon>
        <taxon>Gunneridae</taxon>
        <taxon>Pentapetalae</taxon>
        <taxon>asterids</taxon>
        <taxon>campanulids</taxon>
        <taxon>Escalloniales</taxon>
        <taxon>Escalloniaceae</taxon>
        <taxon>Escallonia</taxon>
    </lineage>
</organism>
<evidence type="ECO:0000256" key="2">
    <source>
        <dbReference type="SAM" id="SignalP"/>
    </source>
</evidence>
<feature type="region of interest" description="Disordered" evidence="1">
    <location>
        <begin position="41"/>
        <end position="93"/>
    </location>
</feature>
<evidence type="ECO:0000256" key="1">
    <source>
        <dbReference type="SAM" id="MobiDB-lite"/>
    </source>
</evidence>
<gene>
    <name evidence="3" type="ORF">RJ639_014131</name>
</gene>
<feature type="chain" id="PRO_5041660551" evidence="2">
    <location>
        <begin position="24"/>
        <end position="252"/>
    </location>
</feature>
<name>A0AA89ANT3_9ASTE</name>
<feature type="compositionally biased region" description="Basic and acidic residues" evidence="1">
    <location>
        <begin position="237"/>
        <end position="246"/>
    </location>
</feature>
<keyword evidence="2" id="KW-0732">Signal</keyword>
<feature type="compositionally biased region" description="Pro residues" evidence="1">
    <location>
        <begin position="47"/>
        <end position="76"/>
    </location>
</feature>
<keyword evidence="4" id="KW-1185">Reference proteome</keyword>
<evidence type="ECO:0000313" key="4">
    <source>
        <dbReference type="Proteomes" id="UP001188597"/>
    </source>
</evidence>
<proteinExistence type="predicted"/>
<reference evidence="3" key="1">
    <citation type="submission" date="2022-12" db="EMBL/GenBank/DDBJ databases">
        <title>Draft genome assemblies for two species of Escallonia (Escalloniales).</title>
        <authorList>
            <person name="Chanderbali A."/>
            <person name="Dervinis C."/>
            <person name="Anghel I."/>
            <person name="Soltis D."/>
            <person name="Soltis P."/>
            <person name="Zapata F."/>
        </authorList>
    </citation>
    <scope>NUCLEOTIDE SEQUENCE</scope>
    <source>
        <strain evidence="3">UCBG64.0493</strain>
        <tissue evidence="3">Leaf</tissue>
    </source>
</reference>
<dbReference type="Proteomes" id="UP001188597">
    <property type="component" value="Unassembled WGS sequence"/>
</dbReference>
<dbReference type="AlphaFoldDB" id="A0AA89ANT3"/>
<accession>A0AA89ANT3</accession>
<sequence length="252" mass="24639">MAAPRFASMAILALLSSLALCSSTKVHPWPRYQDTLLIEKEMGSPAPSVPPPPPSATPSPGSPPTPPSAHPAPTSPHPHHQEDDTEVAGGSGPCPGCGRAMKASGGGGGGGGSYSGGAPGFGGVPGAGGSGGGWGYGGGSGSDGGCPTVPVPGAPVIPIPGVPGGIPIPGMPVYPAPGVPGYPYPPPLHCIPSTSPCNGKACPGVAVHFAPINLDMDDKSMARLHEATTAGKKGDKKGHEGKRSDAMEPAPE</sequence>
<feature type="signal peptide" evidence="2">
    <location>
        <begin position="1"/>
        <end position="23"/>
    </location>
</feature>
<protein>
    <submittedName>
        <fullName evidence="3">Uncharacterized protein</fullName>
    </submittedName>
</protein>
<feature type="region of interest" description="Disordered" evidence="1">
    <location>
        <begin position="223"/>
        <end position="252"/>
    </location>
</feature>